<dbReference type="Proteomes" id="UP000523362">
    <property type="component" value="Unassembled WGS sequence"/>
</dbReference>
<dbReference type="AlphaFoldDB" id="A0A7X1C6W7"/>
<dbReference type="Pfam" id="PF13457">
    <property type="entry name" value="GW"/>
    <property type="match status" value="1"/>
</dbReference>
<evidence type="ECO:0000256" key="2">
    <source>
        <dbReference type="SAM" id="SignalP"/>
    </source>
</evidence>
<feature type="chain" id="PRO_5030854887" evidence="2">
    <location>
        <begin position="26"/>
        <end position="313"/>
    </location>
</feature>
<dbReference type="PANTHER" id="PTHR38589:SF1">
    <property type="entry name" value="BLR0621 PROTEIN"/>
    <property type="match status" value="1"/>
</dbReference>
<protein>
    <submittedName>
        <fullName evidence="4">GW domain-containing glycosaminoglycan-binding protein</fullName>
    </submittedName>
</protein>
<sequence>MKKLLSGLIIVLMVSLLGHSFNAEAATYDKIIYDKAVNLKGVVNQSKRNDGIRSKMYNVSKDSKLLGYAKKYDKKTLMITREGKTSRGAKWYYVKLGNTNIGWIDALAFKNVGKPTIADTVPALWNSKKAIITTKPKSTSATTYLFQRNSAGNWYEVRHFASHIGKWGFDPNFSEKSSGTPVGVYRTGLAFGQKGNPGTKLTFKAITNRSYWISNTNDKAYNTWQERSSSSSADEKMKIQQYTYGMEIKYNSKRVKGKGSAVFYHVDSPRYNYTLGCVAQSEANTKAVLKFADKNTLIVLGEESRIKTFSAIN</sequence>
<reference evidence="4 5" key="1">
    <citation type="submission" date="2020-03" db="EMBL/GenBank/DDBJ databases">
        <title>Soil Listeria distribution.</title>
        <authorList>
            <person name="Liao J."/>
            <person name="Wiedmann M."/>
        </authorList>
    </citation>
    <scope>NUCLEOTIDE SEQUENCE [LARGE SCALE GENOMIC DNA]</scope>
    <source>
        <strain evidence="4 5">FSL L7-1560</strain>
    </source>
</reference>
<gene>
    <name evidence="4" type="ORF">HB897_10295</name>
</gene>
<evidence type="ECO:0000259" key="3">
    <source>
        <dbReference type="PROSITE" id="PS51780"/>
    </source>
</evidence>
<comment type="caution">
    <text evidence="4">The sequence shown here is derived from an EMBL/GenBank/DDBJ whole genome shotgun (WGS) entry which is preliminary data.</text>
</comment>
<dbReference type="RefSeq" id="WP_139591361.1">
    <property type="nucleotide sequence ID" value="NZ_CP034772.1"/>
</dbReference>
<organism evidence="4 5">
    <name type="scientific">Listeria seeligeri</name>
    <dbReference type="NCBI Taxonomy" id="1640"/>
    <lineage>
        <taxon>Bacteria</taxon>
        <taxon>Bacillati</taxon>
        <taxon>Bacillota</taxon>
        <taxon>Bacilli</taxon>
        <taxon>Bacillales</taxon>
        <taxon>Listeriaceae</taxon>
        <taxon>Listeria</taxon>
    </lineage>
</organism>
<accession>A0A7X1C6W7</accession>
<dbReference type="InterPro" id="IPR038200">
    <property type="entry name" value="GW_dom_sf"/>
</dbReference>
<proteinExistence type="predicted"/>
<dbReference type="InterPro" id="IPR025987">
    <property type="entry name" value="GW_dom"/>
</dbReference>
<evidence type="ECO:0000313" key="5">
    <source>
        <dbReference type="Proteomes" id="UP000523362"/>
    </source>
</evidence>
<dbReference type="SUPFAM" id="SSF82057">
    <property type="entry name" value="Prokaryotic SH3-related domain"/>
    <property type="match status" value="1"/>
</dbReference>
<keyword evidence="1 2" id="KW-0732">Signal</keyword>
<feature type="signal peptide" evidence="2">
    <location>
        <begin position="1"/>
        <end position="25"/>
    </location>
</feature>
<dbReference type="Gene3D" id="2.30.30.170">
    <property type="match status" value="1"/>
</dbReference>
<dbReference type="PANTHER" id="PTHR38589">
    <property type="entry name" value="BLR0621 PROTEIN"/>
    <property type="match status" value="1"/>
</dbReference>
<evidence type="ECO:0000256" key="1">
    <source>
        <dbReference type="ARBA" id="ARBA00022729"/>
    </source>
</evidence>
<dbReference type="PROSITE" id="PS51780">
    <property type="entry name" value="GW"/>
    <property type="match status" value="1"/>
</dbReference>
<evidence type="ECO:0000313" key="4">
    <source>
        <dbReference type="EMBL" id="MBC1486618.1"/>
    </source>
</evidence>
<dbReference type="EMBL" id="JAARRG010000007">
    <property type="protein sequence ID" value="MBC1486618.1"/>
    <property type="molecule type" value="Genomic_DNA"/>
</dbReference>
<name>A0A7X1C6W7_LISSE</name>
<dbReference type="NCBIfam" id="NF033202">
    <property type="entry name" value="GW_glycos_SH3"/>
    <property type="match status" value="1"/>
</dbReference>
<feature type="domain" description="GW" evidence="3">
    <location>
        <begin position="33"/>
        <end position="114"/>
    </location>
</feature>